<protein>
    <recommendedName>
        <fullName evidence="3 5">acylphosphatase</fullName>
        <ecNumber evidence="2 5">3.6.1.7</ecNumber>
    </recommendedName>
</protein>
<gene>
    <name evidence="8" type="ORF">JW886_03540</name>
</gene>
<evidence type="ECO:0000259" key="7">
    <source>
        <dbReference type="PROSITE" id="PS51160"/>
    </source>
</evidence>
<evidence type="ECO:0000313" key="8">
    <source>
        <dbReference type="EMBL" id="QSE77330.1"/>
    </source>
</evidence>
<reference evidence="8 9" key="1">
    <citation type="submission" date="2021-02" db="EMBL/GenBank/DDBJ databases">
        <title>Complete genome sequence of Lactococcus lactis strain K_LL004.</title>
        <authorList>
            <person name="Kim H.B."/>
        </authorList>
    </citation>
    <scope>NUCLEOTIDE SEQUENCE [LARGE SCALE GENOMIC DNA]</scope>
    <source>
        <strain evidence="8 9">K_LL004</strain>
    </source>
</reference>
<dbReference type="Pfam" id="PF00708">
    <property type="entry name" value="Acylphosphatase"/>
    <property type="match status" value="1"/>
</dbReference>
<feature type="active site" evidence="5">
    <location>
        <position position="36"/>
    </location>
</feature>
<evidence type="ECO:0000256" key="2">
    <source>
        <dbReference type="ARBA" id="ARBA00012150"/>
    </source>
</evidence>
<feature type="domain" description="Acylphosphatase-like" evidence="7">
    <location>
        <begin position="3"/>
        <end position="97"/>
    </location>
</feature>
<feature type="active site" evidence="5">
    <location>
        <position position="18"/>
    </location>
</feature>
<accession>A0AA45KHA6</accession>
<dbReference type="PROSITE" id="PS00150">
    <property type="entry name" value="ACYLPHOSPHATASE_1"/>
    <property type="match status" value="1"/>
</dbReference>
<dbReference type="RefSeq" id="WP_205872321.1">
    <property type="nucleotide sequence ID" value="NZ_CP070872.1"/>
</dbReference>
<dbReference type="EMBL" id="CP070872">
    <property type="protein sequence ID" value="QSE77330.1"/>
    <property type="molecule type" value="Genomic_DNA"/>
</dbReference>
<dbReference type="Gene3D" id="3.30.70.100">
    <property type="match status" value="1"/>
</dbReference>
<dbReference type="SUPFAM" id="SSF54975">
    <property type="entry name" value="Acylphosphatase/BLUF domain-like"/>
    <property type="match status" value="1"/>
</dbReference>
<dbReference type="InterPro" id="IPR001792">
    <property type="entry name" value="Acylphosphatase-like_dom"/>
</dbReference>
<keyword evidence="5" id="KW-0378">Hydrolase</keyword>
<dbReference type="AlphaFoldDB" id="A0AA45KHA6"/>
<evidence type="ECO:0000256" key="4">
    <source>
        <dbReference type="ARBA" id="ARBA00047645"/>
    </source>
</evidence>
<keyword evidence="9" id="KW-1185">Reference proteome</keyword>
<comment type="similarity">
    <text evidence="1 6">Belongs to the acylphosphatase family.</text>
</comment>
<sequence>MQKVKMLVSGKVQGVGFRYFVIITARELGILGRVWNNDDGTVGIYAQTDHPEALTKFTATIRGEASAKRKLPPFAKVTYVESTPAQFPDFTTFDVAY</sequence>
<dbReference type="PANTHER" id="PTHR47268">
    <property type="entry name" value="ACYLPHOSPHATASE"/>
    <property type="match status" value="1"/>
</dbReference>
<evidence type="ECO:0000256" key="1">
    <source>
        <dbReference type="ARBA" id="ARBA00005614"/>
    </source>
</evidence>
<dbReference type="KEGG" id="lti:JW886_03540"/>
<dbReference type="PANTHER" id="PTHR47268:SF4">
    <property type="entry name" value="ACYLPHOSPHATASE"/>
    <property type="match status" value="1"/>
</dbReference>
<dbReference type="NCBIfam" id="NF011008">
    <property type="entry name" value="PRK14434.1"/>
    <property type="match status" value="1"/>
</dbReference>
<dbReference type="PROSITE" id="PS51160">
    <property type="entry name" value="ACYLPHOSPHATASE_3"/>
    <property type="match status" value="1"/>
</dbReference>
<evidence type="ECO:0000256" key="5">
    <source>
        <dbReference type="PROSITE-ProRule" id="PRU00520"/>
    </source>
</evidence>
<name>A0AA45KHA6_9LACT</name>
<dbReference type="EC" id="3.6.1.7" evidence="2 5"/>
<evidence type="ECO:0000256" key="6">
    <source>
        <dbReference type="RuleBase" id="RU004168"/>
    </source>
</evidence>
<comment type="catalytic activity">
    <reaction evidence="4 5">
        <text>an acyl phosphate + H2O = a carboxylate + phosphate + H(+)</text>
        <dbReference type="Rhea" id="RHEA:14965"/>
        <dbReference type="ChEBI" id="CHEBI:15377"/>
        <dbReference type="ChEBI" id="CHEBI:15378"/>
        <dbReference type="ChEBI" id="CHEBI:29067"/>
        <dbReference type="ChEBI" id="CHEBI:43474"/>
        <dbReference type="ChEBI" id="CHEBI:59918"/>
        <dbReference type="EC" id="3.6.1.7"/>
    </reaction>
</comment>
<evidence type="ECO:0000313" key="9">
    <source>
        <dbReference type="Proteomes" id="UP000663608"/>
    </source>
</evidence>
<dbReference type="InterPro" id="IPR020456">
    <property type="entry name" value="Acylphosphatase"/>
</dbReference>
<dbReference type="InterPro" id="IPR017968">
    <property type="entry name" value="Acylphosphatase_CS"/>
</dbReference>
<dbReference type="GO" id="GO:0003998">
    <property type="term" value="F:acylphosphatase activity"/>
    <property type="evidence" value="ECO:0007669"/>
    <property type="project" value="UniProtKB-EC"/>
</dbReference>
<evidence type="ECO:0000256" key="3">
    <source>
        <dbReference type="ARBA" id="ARBA00015991"/>
    </source>
</evidence>
<dbReference type="Proteomes" id="UP000663608">
    <property type="component" value="Chromosome"/>
</dbReference>
<proteinExistence type="inferred from homology"/>
<dbReference type="InterPro" id="IPR036046">
    <property type="entry name" value="Acylphosphatase-like_dom_sf"/>
</dbReference>
<organism evidence="8 9">
    <name type="scientific">Lactococcus taiwanensis</name>
    <dbReference type="NCBI Taxonomy" id="1151742"/>
    <lineage>
        <taxon>Bacteria</taxon>
        <taxon>Bacillati</taxon>
        <taxon>Bacillota</taxon>
        <taxon>Bacilli</taxon>
        <taxon>Lactobacillales</taxon>
        <taxon>Streptococcaceae</taxon>
        <taxon>Lactococcus</taxon>
    </lineage>
</organism>